<evidence type="ECO:0008006" key="4">
    <source>
        <dbReference type="Google" id="ProtNLM"/>
    </source>
</evidence>
<dbReference type="EMBL" id="LUHQ01000002">
    <property type="protein sequence ID" value="OAP08503.1"/>
    <property type="molecule type" value="Genomic_DNA"/>
</dbReference>
<keyword evidence="1" id="KW-1133">Transmembrane helix</keyword>
<keyword evidence="1" id="KW-0472">Membrane</keyword>
<dbReference type="AlphaFoldDB" id="A0A178VTW0"/>
<proteinExistence type="predicted"/>
<reference evidence="3" key="1">
    <citation type="journal article" date="2016" name="Proc. Natl. Acad. Sci. U.S.A.">
        <title>Chromosome-level assembly of Arabidopsis thaliana Ler reveals the extent of translocation and inversion polymorphisms.</title>
        <authorList>
            <person name="Zapata L."/>
            <person name="Ding J."/>
            <person name="Willing E.M."/>
            <person name="Hartwig B."/>
            <person name="Bezdan D."/>
            <person name="Jiao W.B."/>
            <person name="Patel V."/>
            <person name="Velikkakam James G."/>
            <person name="Koornneef M."/>
            <person name="Ossowski S."/>
            <person name="Schneeberger K."/>
        </authorList>
    </citation>
    <scope>NUCLEOTIDE SEQUENCE [LARGE SCALE GENOMIC DNA]</scope>
    <source>
        <strain evidence="3">cv. Landsberg erecta</strain>
    </source>
</reference>
<evidence type="ECO:0000256" key="1">
    <source>
        <dbReference type="SAM" id="Phobius"/>
    </source>
</evidence>
<evidence type="ECO:0000313" key="2">
    <source>
        <dbReference type="EMBL" id="OAP08503.1"/>
    </source>
</evidence>
<organism evidence="2 3">
    <name type="scientific">Arabidopsis thaliana</name>
    <name type="common">Mouse-ear cress</name>
    <dbReference type="NCBI Taxonomy" id="3702"/>
    <lineage>
        <taxon>Eukaryota</taxon>
        <taxon>Viridiplantae</taxon>
        <taxon>Streptophyta</taxon>
        <taxon>Embryophyta</taxon>
        <taxon>Tracheophyta</taxon>
        <taxon>Spermatophyta</taxon>
        <taxon>Magnoliopsida</taxon>
        <taxon>eudicotyledons</taxon>
        <taxon>Gunneridae</taxon>
        <taxon>Pentapetalae</taxon>
        <taxon>rosids</taxon>
        <taxon>malvids</taxon>
        <taxon>Brassicales</taxon>
        <taxon>Brassicaceae</taxon>
        <taxon>Camelineae</taxon>
        <taxon>Arabidopsis</taxon>
    </lineage>
</organism>
<sequence>MRCDNLTLLQFSLLLSQNAKKKSNKSGAFRESNSGPLAPEARIIPLDQMPCLNGISLDLICGICFTTENPGNDHWKMNLWFTILVAGNTLMVIGLEPFLIDLHLGRWF</sequence>
<protein>
    <recommendedName>
        <fullName evidence="4">Transmembrane protein</fullName>
    </recommendedName>
</protein>
<feature type="transmembrane region" description="Helical" evidence="1">
    <location>
        <begin position="79"/>
        <end position="100"/>
    </location>
</feature>
<comment type="caution">
    <text evidence="2">The sequence shown here is derived from an EMBL/GenBank/DDBJ whole genome shotgun (WGS) entry which is preliminary data.</text>
</comment>
<gene>
    <name evidence="2" type="ordered locus">AXX17_At2g30450</name>
</gene>
<accession>A0A178VTW0</accession>
<keyword evidence="1" id="KW-0812">Transmembrane</keyword>
<name>A0A178VTW0_ARATH</name>
<evidence type="ECO:0000313" key="3">
    <source>
        <dbReference type="Proteomes" id="UP000078284"/>
    </source>
</evidence>
<dbReference type="Proteomes" id="UP000078284">
    <property type="component" value="Chromosome 2"/>
</dbReference>